<evidence type="ECO:0000313" key="6">
    <source>
        <dbReference type="EMBL" id="HIS64765.1"/>
    </source>
</evidence>
<dbReference type="EMBL" id="DVJJ01000079">
    <property type="protein sequence ID" value="HIS64765.1"/>
    <property type="molecule type" value="Genomic_DNA"/>
</dbReference>
<keyword evidence="3" id="KW-0378">Hydrolase</keyword>
<dbReference type="PRINTS" id="PR00834">
    <property type="entry name" value="PROTEASES2C"/>
</dbReference>
<evidence type="ECO:0000313" key="7">
    <source>
        <dbReference type="Proteomes" id="UP000886741"/>
    </source>
</evidence>
<dbReference type="Gene3D" id="2.40.10.10">
    <property type="entry name" value="Trypsin-like serine proteases"/>
    <property type="match status" value="2"/>
</dbReference>
<gene>
    <name evidence="6" type="ORF">IAA83_05270</name>
</gene>
<dbReference type="Pfam" id="PF14266">
    <property type="entry name" value="YceG_bac"/>
    <property type="match status" value="1"/>
</dbReference>
<evidence type="ECO:0000256" key="2">
    <source>
        <dbReference type="ARBA" id="ARBA00022670"/>
    </source>
</evidence>
<dbReference type="SUPFAM" id="SSF50494">
    <property type="entry name" value="Trypsin-like serine proteases"/>
    <property type="match status" value="1"/>
</dbReference>
<proteinExistence type="inferred from homology"/>
<evidence type="ECO:0000259" key="5">
    <source>
        <dbReference type="Pfam" id="PF14266"/>
    </source>
</evidence>
<dbReference type="InterPro" id="IPR051201">
    <property type="entry name" value="Chloro_Bact_Ser_Proteases"/>
</dbReference>
<feature type="region of interest" description="Disordered" evidence="4">
    <location>
        <begin position="212"/>
        <end position="299"/>
    </location>
</feature>
<dbReference type="GO" id="GO:0006508">
    <property type="term" value="P:proteolysis"/>
    <property type="evidence" value="ECO:0007669"/>
    <property type="project" value="UniProtKB-KW"/>
</dbReference>
<keyword evidence="2" id="KW-0645">Protease</keyword>
<evidence type="ECO:0000256" key="1">
    <source>
        <dbReference type="ARBA" id="ARBA00010541"/>
    </source>
</evidence>
<dbReference type="AlphaFoldDB" id="A0A9D1JSY2"/>
<accession>A0A9D1JSY2</accession>
<reference evidence="6" key="2">
    <citation type="journal article" date="2021" name="PeerJ">
        <title>Extensive microbial diversity within the chicken gut microbiome revealed by metagenomics and culture.</title>
        <authorList>
            <person name="Gilroy R."/>
            <person name="Ravi A."/>
            <person name="Getino M."/>
            <person name="Pursley I."/>
            <person name="Horton D.L."/>
            <person name="Alikhan N.F."/>
            <person name="Baker D."/>
            <person name="Gharbi K."/>
            <person name="Hall N."/>
            <person name="Watson M."/>
            <person name="Adriaenssens E.M."/>
            <person name="Foster-Nyarko E."/>
            <person name="Jarju S."/>
            <person name="Secka A."/>
            <person name="Antonio M."/>
            <person name="Oren A."/>
            <person name="Chaudhuri R.R."/>
            <person name="La Ragione R."/>
            <person name="Hildebrand F."/>
            <person name="Pallen M.J."/>
        </authorList>
    </citation>
    <scope>NUCLEOTIDE SEQUENCE</scope>
    <source>
        <strain evidence="6">ChiBcec16-1751</strain>
    </source>
</reference>
<name>A0A9D1JSY2_9FIRM</name>
<dbReference type="InterPro" id="IPR025647">
    <property type="entry name" value="YceG_bac"/>
</dbReference>
<dbReference type="GO" id="GO:0004252">
    <property type="term" value="F:serine-type endopeptidase activity"/>
    <property type="evidence" value="ECO:0007669"/>
    <property type="project" value="InterPro"/>
</dbReference>
<dbReference type="InterPro" id="IPR043504">
    <property type="entry name" value="Peptidase_S1_PA_chymotrypsin"/>
</dbReference>
<protein>
    <submittedName>
        <fullName evidence="6">Trypsin-like peptidase domain-containing protein</fullName>
    </submittedName>
</protein>
<reference evidence="6" key="1">
    <citation type="submission" date="2020-10" db="EMBL/GenBank/DDBJ databases">
        <authorList>
            <person name="Gilroy R."/>
        </authorList>
    </citation>
    <scope>NUCLEOTIDE SEQUENCE</scope>
    <source>
        <strain evidence="6">ChiBcec16-1751</strain>
    </source>
</reference>
<dbReference type="InterPro" id="IPR009003">
    <property type="entry name" value="Peptidase_S1_PA"/>
</dbReference>
<feature type="domain" description="Putative component of 'biosynthetic module'" evidence="5">
    <location>
        <begin position="109"/>
        <end position="195"/>
    </location>
</feature>
<feature type="compositionally biased region" description="Low complexity" evidence="4">
    <location>
        <begin position="247"/>
        <end position="262"/>
    </location>
</feature>
<dbReference type="PANTHER" id="PTHR43343:SF3">
    <property type="entry name" value="PROTEASE DO-LIKE 8, CHLOROPLASTIC"/>
    <property type="match status" value="1"/>
</dbReference>
<evidence type="ECO:0000256" key="3">
    <source>
        <dbReference type="ARBA" id="ARBA00022801"/>
    </source>
</evidence>
<comment type="similarity">
    <text evidence="1">Belongs to the peptidase S1C family.</text>
</comment>
<dbReference type="Pfam" id="PF13365">
    <property type="entry name" value="Trypsin_2"/>
    <property type="match status" value="1"/>
</dbReference>
<organism evidence="6 7">
    <name type="scientific">Candidatus Avoscillospira avistercoris</name>
    <dbReference type="NCBI Taxonomy" id="2840707"/>
    <lineage>
        <taxon>Bacteria</taxon>
        <taxon>Bacillati</taxon>
        <taxon>Bacillota</taxon>
        <taxon>Clostridia</taxon>
        <taxon>Eubacteriales</taxon>
        <taxon>Oscillospiraceae</taxon>
        <taxon>Oscillospiraceae incertae sedis</taxon>
        <taxon>Candidatus Avoscillospira</taxon>
    </lineage>
</organism>
<dbReference type="PANTHER" id="PTHR43343">
    <property type="entry name" value="PEPTIDASE S12"/>
    <property type="match status" value="1"/>
</dbReference>
<dbReference type="Proteomes" id="UP000886741">
    <property type="component" value="Unassembled WGS sequence"/>
</dbReference>
<sequence length="488" mass="55240">MNPFFNQFQVVRLETAQHPVEEFFQRPGRYSNFQKETFFLRWTAGQDFNAWASLCRSWQNDRSGYVYAEQLNRLDTTAAERYRERYSQGKCNPSFRFQNLLWEETFTGTLQEILDLFRRVRNCTEDSILRNFAVKLLYWIDCYFPKLFVETTKLTRFPKFVCSGTVGTAEYLFLYLLYRLGCDVLYVGKEQDASVQSAELLALSQRVEQTPVLPRQQTAAETARTEPVMVQQRPTLSRASLQRADRVATAPAVVPVQTQPRPSLSRASLQRPDRAAPPVQQPAPQPVRQTAPQTGAQRQPMEFEELARFASSVVMLKVFDQNKECVKSGSGIIISDQGYILTNFHVVAGGAYYGIVLEEESDVFYTDELIKYHPERDLAILRSDKRRPPIPILDPSERLVRGQKVVAIGSPLGLFNTISDGIVSGFRELRETSMVQFTAPVSPGSSGGALLDLYGRLVGVITAGFDDGQNLNLAVDHTTIRQFLGNLL</sequence>
<evidence type="ECO:0000256" key="4">
    <source>
        <dbReference type="SAM" id="MobiDB-lite"/>
    </source>
</evidence>
<dbReference type="InterPro" id="IPR001940">
    <property type="entry name" value="Peptidase_S1C"/>
</dbReference>
<comment type="caution">
    <text evidence="6">The sequence shown here is derived from an EMBL/GenBank/DDBJ whole genome shotgun (WGS) entry which is preliminary data.</text>
</comment>